<dbReference type="NCBIfam" id="TIGR00188">
    <property type="entry name" value="rnpA"/>
    <property type="match status" value="1"/>
</dbReference>
<dbReference type="GO" id="GO:0000049">
    <property type="term" value="F:tRNA binding"/>
    <property type="evidence" value="ECO:0007669"/>
    <property type="project" value="UniProtKB-UniRule"/>
</dbReference>
<reference evidence="9" key="2">
    <citation type="journal article" date="2021" name="PeerJ">
        <title>Extensive microbial diversity within the chicken gut microbiome revealed by metagenomics and culture.</title>
        <authorList>
            <person name="Gilroy R."/>
            <person name="Ravi A."/>
            <person name="Getino M."/>
            <person name="Pursley I."/>
            <person name="Horton D.L."/>
            <person name="Alikhan N.F."/>
            <person name="Baker D."/>
            <person name="Gharbi K."/>
            <person name="Hall N."/>
            <person name="Watson M."/>
            <person name="Adriaenssens E.M."/>
            <person name="Foster-Nyarko E."/>
            <person name="Jarju S."/>
            <person name="Secka A."/>
            <person name="Antonio M."/>
            <person name="Oren A."/>
            <person name="Chaudhuri R.R."/>
            <person name="La Ragione R."/>
            <person name="Hildebrand F."/>
            <person name="Pallen M.J."/>
        </authorList>
    </citation>
    <scope>NUCLEOTIDE SEQUENCE</scope>
    <source>
        <strain evidence="9">B1-20833</strain>
    </source>
</reference>
<gene>
    <name evidence="7 9" type="primary">rnpA</name>
    <name evidence="9" type="ORF">IAC06_01035</name>
</gene>
<keyword evidence="3 7" id="KW-0540">Nuclease</keyword>
<dbReference type="Proteomes" id="UP000823661">
    <property type="component" value="Unassembled WGS sequence"/>
</dbReference>
<dbReference type="Pfam" id="PF00825">
    <property type="entry name" value="Ribonuclease_P"/>
    <property type="match status" value="1"/>
</dbReference>
<dbReference type="InterPro" id="IPR020539">
    <property type="entry name" value="RNase_P_CS"/>
</dbReference>
<dbReference type="SUPFAM" id="SSF54211">
    <property type="entry name" value="Ribosomal protein S5 domain 2-like"/>
    <property type="match status" value="1"/>
</dbReference>
<evidence type="ECO:0000256" key="6">
    <source>
        <dbReference type="ARBA" id="ARBA00022884"/>
    </source>
</evidence>
<evidence type="ECO:0000313" key="10">
    <source>
        <dbReference type="Proteomes" id="UP000823661"/>
    </source>
</evidence>
<protein>
    <recommendedName>
        <fullName evidence="7 8">Ribonuclease P protein component</fullName>
        <shortName evidence="7">RNase P protein</shortName>
        <shortName evidence="7">RNaseP protein</shortName>
        <ecNumber evidence="7 8">3.1.26.5</ecNumber>
    </recommendedName>
    <alternativeName>
        <fullName evidence="7">Protein C5</fullName>
    </alternativeName>
</protein>
<proteinExistence type="inferred from homology"/>
<dbReference type="InterPro" id="IPR000100">
    <property type="entry name" value="RNase_P"/>
</dbReference>
<name>A0A9D9HEP8_9BACT</name>
<sequence>MDTPDNTLPKEERLCNRKDISDLLAGGTFCDAPGCLRFCYRKGTGSGLNRIMVSVPKKNFKRAVRRNLLKRRIRESYRKQKHAIDGTGTDILFIYSGREIMSYSDIFASIGAAIQKINKCTQTDRAESSGR</sequence>
<comment type="function">
    <text evidence="1 7">RNaseP catalyzes the removal of the 5'-leader sequence from pre-tRNA to produce the mature 5'-terminus. It can also cleave other RNA substrates such as 4.5S RNA. The protein component plays an auxiliary but essential role in vivo by binding to the 5'-leader sequence and broadening the substrate specificity of the ribozyme.</text>
</comment>
<evidence type="ECO:0000256" key="7">
    <source>
        <dbReference type="HAMAP-Rule" id="MF_00227"/>
    </source>
</evidence>
<comment type="subunit">
    <text evidence="7">Consists of a catalytic RNA component (M1 or rnpB) and a protein subunit.</text>
</comment>
<comment type="caution">
    <text evidence="9">The sequence shown here is derived from an EMBL/GenBank/DDBJ whole genome shotgun (WGS) entry which is preliminary data.</text>
</comment>
<dbReference type="Gene3D" id="3.30.230.10">
    <property type="match status" value="1"/>
</dbReference>
<dbReference type="GO" id="GO:0004526">
    <property type="term" value="F:ribonuclease P activity"/>
    <property type="evidence" value="ECO:0007669"/>
    <property type="project" value="UniProtKB-UniRule"/>
</dbReference>
<evidence type="ECO:0000256" key="2">
    <source>
        <dbReference type="ARBA" id="ARBA00022694"/>
    </source>
</evidence>
<dbReference type="InterPro" id="IPR020568">
    <property type="entry name" value="Ribosomal_Su5_D2-typ_SF"/>
</dbReference>
<keyword evidence="4 7" id="KW-0255">Endonuclease</keyword>
<keyword evidence="6 7" id="KW-0694">RNA-binding</keyword>
<dbReference type="HAMAP" id="MF_00227">
    <property type="entry name" value="RNase_P"/>
    <property type="match status" value="1"/>
</dbReference>
<dbReference type="PANTHER" id="PTHR33992">
    <property type="entry name" value="RIBONUCLEASE P PROTEIN COMPONENT"/>
    <property type="match status" value="1"/>
</dbReference>
<dbReference type="PANTHER" id="PTHR33992:SF1">
    <property type="entry name" value="RIBONUCLEASE P PROTEIN COMPONENT"/>
    <property type="match status" value="1"/>
</dbReference>
<keyword evidence="2 7" id="KW-0819">tRNA processing</keyword>
<evidence type="ECO:0000313" key="9">
    <source>
        <dbReference type="EMBL" id="MBO8451455.1"/>
    </source>
</evidence>
<dbReference type="GO" id="GO:0001682">
    <property type="term" value="P:tRNA 5'-leader removal"/>
    <property type="evidence" value="ECO:0007669"/>
    <property type="project" value="UniProtKB-UniRule"/>
</dbReference>
<dbReference type="PROSITE" id="PS00648">
    <property type="entry name" value="RIBONUCLEASE_P"/>
    <property type="match status" value="1"/>
</dbReference>
<evidence type="ECO:0000256" key="5">
    <source>
        <dbReference type="ARBA" id="ARBA00022801"/>
    </source>
</evidence>
<evidence type="ECO:0000256" key="1">
    <source>
        <dbReference type="ARBA" id="ARBA00002663"/>
    </source>
</evidence>
<dbReference type="EMBL" id="JADIMI010000011">
    <property type="protein sequence ID" value="MBO8451455.1"/>
    <property type="molecule type" value="Genomic_DNA"/>
</dbReference>
<dbReference type="InterPro" id="IPR014721">
    <property type="entry name" value="Ribsml_uS5_D2-typ_fold_subgr"/>
</dbReference>
<evidence type="ECO:0000256" key="4">
    <source>
        <dbReference type="ARBA" id="ARBA00022759"/>
    </source>
</evidence>
<dbReference type="AlphaFoldDB" id="A0A9D9HEP8"/>
<accession>A0A9D9HEP8</accession>
<comment type="similarity">
    <text evidence="7">Belongs to the RnpA family.</text>
</comment>
<dbReference type="EC" id="3.1.26.5" evidence="7 8"/>
<keyword evidence="5 7" id="KW-0378">Hydrolase</keyword>
<organism evidence="9 10">
    <name type="scientific">Candidatus Cryptobacteroides intestinavium</name>
    <dbReference type="NCBI Taxonomy" id="2840766"/>
    <lineage>
        <taxon>Bacteria</taxon>
        <taxon>Pseudomonadati</taxon>
        <taxon>Bacteroidota</taxon>
        <taxon>Bacteroidia</taxon>
        <taxon>Bacteroidales</taxon>
        <taxon>Candidatus Cryptobacteroides</taxon>
    </lineage>
</organism>
<comment type="catalytic activity">
    <reaction evidence="7">
        <text>Endonucleolytic cleavage of RNA, removing 5'-extranucleotides from tRNA precursor.</text>
        <dbReference type="EC" id="3.1.26.5"/>
    </reaction>
</comment>
<dbReference type="GO" id="GO:0042781">
    <property type="term" value="F:3'-tRNA processing endoribonuclease activity"/>
    <property type="evidence" value="ECO:0007669"/>
    <property type="project" value="TreeGrafter"/>
</dbReference>
<evidence type="ECO:0000256" key="8">
    <source>
        <dbReference type="NCBIfam" id="TIGR00188"/>
    </source>
</evidence>
<evidence type="ECO:0000256" key="3">
    <source>
        <dbReference type="ARBA" id="ARBA00022722"/>
    </source>
</evidence>
<reference evidence="9" key="1">
    <citation type="submission" date="2020-10" db="EMBL/GenBank/DDBJ databases">
        <authorList>
            <person name="Gilroy R."/>
        </authorList>
    </citation>
    <scope>NUCLEOTIDE SEQUENCE</scope>
    <source>
        <strain evidence="9">B1-20833</strain>
    </source>
</reference>
<dbReference type="GO" id="GO:0030677">
    <property type="term" value="C:ribonuclease P complex"/>
    <property type="evidence" value="ECO:0007669"/>
    <property type="project" value="TreeGrafter"/>
</dbReference>